<comment type="function">
    <text evidence="15">Hydrolyzes the sphingolipid ceramide into sphingosine and free fatty acid.</text>
</comment>
<dbReference type="GO" id="GO:0006672">
    <property type="term" value="P:ceramide metabolic process"/>
    <property type="evidence" value="ECO:0007669"/>
    <property type="project" value="InterPro"/>
</dbReference>
<keyword evidence="9 15" id="KW-0472">Membrane</keyword>
<evidence type="ECO:0000256" key="15">
    <source>
        <dbReference type="RuleBase" id="RU364079"/>
    </source>
</evidence>
<evidence type="ECO:0000256" key="4">
    <source>
        <dbReference type="ARBA" id="ARBA00009780"/>
    </source>
</evidence>
<feature type="binding site" evidence="14">
    <location>
        <position position="217"/>
    </location>
    <ligand>
        <name>Zn(2+)</name>
        <dbReference type="ChEBI" id="CHEBI:29105"/>
        <note>catalytic</note>
    </ligand>
</feature>
<dbReference type="Pfam" id="PF05875">
    <property type="entry name" value="Ceramidase"/>
    <property type="match status" value="1"/>
</dbReference>
<keyword evidence="14" id="KW-0862">Zinc</keyword>
<feature type="binding site" evidence="14">
    <location>
        <position position="221"/>
    </location>
    <ligand>
        <name>Zn(2+)</name>
        <dbReference type="ChEBI" id="CHEBI:29105"/>
        <note>catalytic</note>
    </ligand>
</feature>
<evidence type="ECO:0000256" key="1">
    <source>
        <dbReference type="ARBA" id="ARBA00004141"/>
    </source>
</evidence>
<keyword evidence="13" id="KW-0106">Calcium</keyword>
<feature type="binding site" evidence="13">
    <location>
        <position position="20"/>
    </location>
    <ligand>
        <name>Ca(2+)</name>
        <dbReference type="ChEBI" id="CHEBI:29108"/>
    </ligand>
</feature>
<dbReference type="GO" id="GO:0046872">
    <property type="term" value="F:metal ion binding"/>
    <property type="evidence" value="ECO:0007669"/>
    <property type="project" value="UniProtKB-KW"/>
</dbReference>
<keyword evidence="8 15" id="KW-1133">Transmembrane helix</keyword>
<comment type="pathway">
    <text evidence="3">Sphingolipid metabolism.</text>
</comment>
<evidence type="ECO:0000256" key="12">
    <source>
        <dbReference type="ARBA" id="ARBA00049511"/>
    </source>
</evidence>
<comment type="subcellular location">
    <subcellularLocation>
        <location evidence="1">Membrane</location>
        <topology evidence="1">Multi-pass membrane protein</topology>
    </subcellularLocation>
</comment>
<evidence type="ECO:0000256" key="7">
    <source>
        <dbReference type="ARBA" id="ARBA00022919"/>
    </source>
</evidence>
<feature type="transmembrane region" description="Helical" evidence="15">
    <location>
        <begin position="174"/>
        <end position="195"/>
    </location>
</feature>
<dbReference type="GO" id="GO:0016020">
    <property type="term" value="C:membrane"/>
    <property type="evidence" value="ECO:0007669"/>
    <property type="project" value="UniProtKB-SubCell"/>
</dbReference>
<keyword evidence="13" id="KW-0479">Metal-binding</keyword>
<reference evidence="16" key="3">
    <citation type="submission" date="2025-09" db="UniProtKB">
        <authorList>
            <consortium name="Ensembl"/>
        </authorList>
    </citation>
    <scope>IDENTIFICATION</scope>
    <source>
        <strain evidence="16">Hereford</strain>
    </source>
</reference>
<feature type="binding site" evidence="13">
    <location>
        <position position="24"/>
    </location>
    <ligand>
        <name>Ca(2+)</name>
        <dbReference type="ChEBI" id="CHEBI:29108"/>
    </ligand>
</feature>
<evidence type="ECO:0000256" key="8">
    <source>
        <dbReference type="ARBA" id="ARBA00022989"/>
    </source>
</evidence>
<feature type="transmembrane region" description="Helical" evidence="15">
    <location>
        <begin position="34"/>
        <end position="52"/>
    </location>
</feature>
<evidence type="ECO:0000256" key="10">
    <source>
        <dbReference type="ARBA" id="ARBA00047401"/>
    </source>
</evidence>
<dbReference type="InterPro" id="IPR008901">
    <property type="entry name" value="ACER"/>
</dbReference>
<feature type="binding site" evidence="14">
    <location>
        <position position="81"/>
    </location>
    <ligand>
        <name>Zn(2+)</name>
        <dbReference type="ChEBI" id="CHEBI:29105"/>
        <note>catalytic</note>
    </ligand>
</feature>
<evidence type="ECO:0000256" key="9">
    <source>
        <dbReference type="ARBA" id="ARBA00023136"/>
    </source>
</evidence>
<evidence type="ECO:0000256" key="14">
    <source>
        <dbReference type="PIRSR" id="PIRSR608901-2"/>
    </source>
</evidence>
<dbReference type="Ensembl" id="ENSBTAT00000122962.2">
    <property type="protein sequence ID" value="ENSBTAP00000090808.1"/>
    <property type="gene ID" value="ENSBTAG00000017218.8"/>
</dbReference>
<dbReference type="EC" id="3.5.1.-" evidence="15"/>
<dbReference type="PANTHER" id="PTHR46187">
    <property type="entry name" value="ALKALINE CERAMIDASE 3"/>
    <property type="match status" value="1"/>
</dbReference>
<dbReference type="AlphaFoldDB" id="A0AAA9T2X0"/>
<comment type="catalytic activity">
    <reaction evidence="10">
        <text>N-(9Z-octadecenoyl)-sphing-4-enine + H2O = sphing-4-enine + (9Z)-octadecenoate</text>
        <dbReference type="Rhea" id="RHEA:41299"/>
        <dbReference type="ChEBI" id="CHEBI:15377"/>
        <dbReference type="ChEBI" id="CHEBI:30823"/>
        <dbReference type="ChEBI" id="CHEBI:57756"/>
        <dbReference type="ChEBI" id="CHEBI:77996"/>
    </reaction>
    <physiologicalReaction direction="left-to-right" evidence="10">
        <dbReference type="Rhea" id="RHEA:41300"/>
    </physiologicalReaction>
</comment>
<comment type="pathway">
    <text evidence="2">Lipid metabolism; sphingolipid metabolism.</text>
</comment>
<feature type="transmembrane region" description="Helical" evidence="15">
    <location>
        <begin position="64"/>
        <end position="84"/>
    </location>
</feature>
<comment type="catalytic activity">
    <reaction evidence="11">
        <text>an N-acylsphing-4-enine + H2O = sphing-4-enine + a fatty acid</text>
        <dbReference type="Rhea" id="RHEA:20856"/>
        <dbReference type="ChEBI" id="CHEBI:15377"/>
        <dbReference type="ChEBI" id="CHEBI:28868"/>
        <dbReference type="ChEBI" id="CHEBI:52639"/>
        <dbReference type="ChEBI" id="CHEBI:57756"/>
        <dbReference type="EC" id="3.5.1.23"/>
    </reaction>
    <physiologicalReaction direction="left-to-right" evidence="11">
        <dbReference type="Rhea" id="RHEA:20857"/>
    </physiologicalReaction>
</comment>
<keyword evidence="5 15" id="KW-0812">Transmembrane</keyword>
<evidence type="ECO:0000256" key="6">
    <source>
        <dbReference type="ARBA" id="ARBA00022801"/>
    </source>
</evidence>
<organism evidence="16 17">
    <name type="scientific">Bos taurus</name>
    <name type="common">Bovine</name>
    <dbReference type="NCBI Taxonomy" id="9913"/>
    <lineage>
        <taxon>Eukaryota</taxon>
        <taxon>Metazoa</taxon>
        <taxon>Chordata</taxon>
        <taxon>Craniata</taxon>
        <taxon>Vertebrata</taxon>
        <taxon>Euteleostomi</taxon>
        <taxon>Mammalia</taxon>
        <taxon>Eutheria</taxon>
        <taxon>Laurasiatheria</taxon>
        <taxon>Artiodactyla</taxon>
        <taxon>Ruminantia</taxon>
        <taxon>Pecora</taxon>
        <taxon>Bovidae</taxon>
        <taxon>Bovinae</taxon>
        <taxon>Bos</taxon>
    </lineage>
</organism>
<accession>A0AAA9T2X0</accession>
<evidence type="ECO:0000313" key="16">
    <source>
        <dbReference type="Ensembl" id="ENSBTAP00000090808.1"/>
    </source>
</evidence>
<feature type="binding site" evidence="13">
    <location>
        <position position="33"/>
    </location>
    <ligand>
        <name>Ca(2+)</name>
        <dbReference type="ChEBI" id="CHEBI:29108"/>
    </ligand>
</feature>
<reference evidence="16" key="1">
    <citation type="submission" date="2018-03" db="EMBL/GenBank/DDBJ databases">
        <title>ARS-UCD1.2.</title>
        <authorList>
            <person name="Rosen B.D."/>
            <person name="Bickhart D.M."/>
            <person name="Koren S."/>
            <person name="Schnabel R.D."/>
            <person name="Hall R."/>
            <person name="Zimin A."/>
            <person name="Dreischer C."/>
            <person name="Schultheiss S."/>
            <person name="Schroeder S.G."/>
            <person name="Elsik C.G."/>
            <person name="Couldrey C."/>
            <person name="Liu G.E."/>
            <person name="Van Tassell C.P."/>
            <person name="Phillippy A.M."/>
            <person name="Smith T.P.L."/>
            <person name="Medrano J.F."/>
        </authorList>
    </citation>
    <scope>NUCLEOTIDE SEQUENCE [LARGE SCALE GENOMIC DNA]</scope>
    <source>
        <strain evidence="16">Hereford</strain>
    </source>
</reference>
<dbReference type="GeneTree" id="ENSGT00730000110920"/>
<keyword evidence="17" id="KW-1185">Reference proteome</keyword>
<keyword evidence="6 15" id="KW-0378">Hydrolase</keyword>
<dbReference type="Proteomes" id="UP000009136">
    <property type="component" value="Chromosome 15"/>
</dbReference>
<evidence type="ECO:0000256" key="13">
    <source>
        <dbReference type="PIRSR" id="PIRSR608901-1"/>
    </source>
</evidence>
<dbReference type="PANTHER" id="PTHR46187:SF3">
    <property type="entry name" value="ALKALINE CERAMIDASE 3"/>
    <property type="match status" value="1"/>
</dbReference>
<evidence type="ECO:0000313" key="17">
    <source>
        <dbReference type="Proteomes" id="UP000009136"/>
    </source>
</evidence>
<proteinExistence type="inferred from homology"/>
<comment type="caution">
    <text evidence="15">Lacks conserved residue(s) required for the propagation of feature annotation.</text>
</comment>
<protein>
    <recommendedName>
        <fullName evidence="15">Alkaline ceramidase</fullName>
        <ecNumber evidence="15">3.5.1.-</ecNumber>
    </recommendedName>
</protein>
<feature type="binding site" evidence="13">
    <location>
        <position position="19"/>
    </location>
    <ligand>
        <name>Ca(2+)</name>
        <dbReference type="ChEBI" id="CHEBI:29108"/>
    </ligand>
</feature>
<gene>
    <name evidence="16" type="primary">ACER3</name>
</gene>
<evidence type="ECO:0000256" key="2">
    <source>
        <dbReference type="ARBA" id="ARBA00004760"/>
    </source>
</evidence>
<name>A0AAA9T2X0_BOVIN</name>
<reference evidence="16" key="2">
    <citation type="submission" date="2025-08" db="UniProtKB">
        <authorList>
            <consortium name="Ensembl"/>
        </authorList>
    </citation>
    <scope>IDENTIFICATION</scope>
    <source>
        <strain evidence="16">Hereford</strain>
    </source>
</reference>
<dbReference type="GO" id="GO:0046512">
    <property type="term" value="P:sphingosine biosynthetic process"/>
    <property type="evidence" value="ECO:0007669"/>
    <property type="project" value="UniProtKB-ARBA"/>
</dbReference>
<feature type="transmembrane region" description="Helical" evidence="15">
    <location>
        <begin position="149"/>
        <end position="168"/>
    </location>
</feature>
<comment type="cofactor">
    <cofactor evidence="14">
        <name>Zn(2+)</name>
        <dbReference type="ChEBI" id="CHEBI:29105"/>
    </cofactor>
</comment>
<keyword evidence="7" id="KW-0746">Sphingolipid metabolism</keyword>
<sequence>MAPAGDREGYWGPTTSTLDWCEENYAVTWYIAEFWNTVSNLIMILPPIFGAMQSVRSGLEKRYIASYLALTVVGMGSWCFHMTLKYEMQLLDELPMIYSCCIFVYCMFECFKMKKSVNYHLLFTLVLFSLIVTMVYLKVKEPIFHQVMYGMLVFTLVVRSIYIVTWVYPWLRGLGYTSLGVFLLGFLFWNIDNIFCDSLRNFRKKVPPVIGVTTQFHAWWHILTGLGSYLHILFRIIPVGVPDPGLPGVP</sequence>
<keyword evidence="15" id="KW-0443">Lipid metabolism</keyword>
<comment type="catalytic activity">
    <reaction evidence="12">
        <text>an N-acylsphinganine + H2O = sphinganine + a fatty acid</text>
        <dbReference type="Rhea" id="RHEA:33551"/>
        <dbReference type="ChEBI" id="CHEBI:15377"/>
        <dbReference type="ChEBI" id="CHEBI:28868"/>
        <dbReference type="ChEBI" id="CHEBI:31488"/>
        <dbReference type="ChEBI" id="CHEBI:57817"/>
    </reaction>
    <physiologicalReaction direction="left-to-right" evidence="12">
        <dbReference type="Rhea" id="RHEA:33552"/>
    </physiologicalReaction>
</comment>
<evidence type="ECO:0000256" key="5">
    <source>
        <dbReference type="ARBA" id="ARBA00022692"/>
    </source>
</evidence>
<feature type="binding site" evidence="13">
    <location>
        <position position="22"/>
    </location>
    <ligand>
        <name>Ca(2+)</name>
        <dbReference type="ChEBI" id="CHEBI:29108"/>
    </ligand>
</feature>
<evidence type="ECO:0000256" key="3">
    <source>
        <dbReference type="ARBA" id="ARBA00004991"/>
    </source>
</evidence>
<feature type="transmembrane region" description="Helical" evidence="15">
    <location>
        <begin position="117"/>
        <end position="137"/>
    </location>
</feature>
<comment type="similarity">
    <text evidence="4 15">Belongs to the alkaline ceramidase family.</text>
</comment>
<dbReference type="GO" id="GO:0017040">
    <property type="term" value="F:N-acylsphingosine amidohydrolase activity"/>
    <property type="evidence" value="ECO:0007669"/>
    <property type="project" value="UniProtKB-EC"/>
</dbReference>
<evidence type="ECO:0000256" key="11">
    <source>
        <dbReference type="ARBA" id="ARBA00048323"/>
    </source>
</evidence>